<evidence type="ECO:0000313" key="1">
    <source>
        <dbReference type="EMBL" id="MBB3661700.1"/>
    </source>
</evidence>
<comment type="caution">
    <text evidence="1">The sequence shown here is derived from an EMBL/GenBank/DDBJ whole genome shotgun (WGS) entry which is preliminary data.</text>
</comment>
<dbReference type="InterPro" id="IPR029060">
    <property type="entry name" value="PIN-like_dom_sf"/>
</dbReference>
<sequence length="108" mass="11640">MPGSSFAPVPFDAEAEPARFYAQLYARVRAEGRRPRRRLADLQIASIAGAHGRPLVTRNPADFTGLASLVEPIAVQPTGPRDQARGVTCARDVSYRPGSRGVSAILLR</sequence>
<keyword evidence="2" id="KW-1185">Reference proteome</keyword>
<dbReference type="Proteomes" id="UP000564573">
    <property type="component" value="Unassembled WGS sequence"/>
</dbReference>
<dbReference type="EMBL" id="JACIBS010000001">
    <property type="protein sequence ID" value="MBB3661700.1"/>
    <property type="molecule type" value="Genomic_DNA"/>
</dbReference>
<name>A0A839XEJ0_9PSEU</name>
<reference evidence="1 2" key="1">
    <citation type="submission" date="2020-08" db="EMBL/GenBank/DDBJ databases">
        <title>Sequencing the genomes of 1000 actinobacteria strains.</title>
        <authorList>
            <person name="Klenk H.-P."/>
        </authorList>
    </citation>
    <scope>NUCLEOTIDE SEQUENCE [LARGE SCALE GENOMIC DNA]</scope>
    <source>
        <strain evidence="1 2">DSM 45267</strain>
    </source>
</reference>
<evidence type="ECO:0000313" key="2">
    <source>
        <dbReference type="Proteomes" id="UP000564573"/>
    </source>
</evidence>
<organism evidence="1 2">
    <name type="scientific">Prauserella sediminis</name>
    <dbReference type="NCBI Taxonomy" id="577680"/>
    <lineage>
        <taxon>Bacteria</taxon>
        <taxon>Bacillati</taxon>
        <taxon>Actinomycetota</taxon>
        <taxon>Actinomycetes</taxon>
        <taxon>Pseudonocardiales</taxon>
        <taxon>Pseudonocardiaceae</taxon>
        <taxon>Prauserella</taxon>
        <taxon>Prauserella salsuginis group</taxon>
    </lineage>
</organism>
<dbReference type="RefSeq" id="WP_228725948.1">
    <property type="nucleotide sequence ID" value="NZ_JACIBS010000001.1"/>
</dbReference>
<proteinExistence type="predicted"/>
<dbReference type="SUPFAM" id="SSF88723">
    <property type="entry name" value="PIN domain-like"/>
    <property type="match status" value="1"/>
</dbReference>
<dbReference type="AlphaFoldDB" id="A0A839XEJ0"/>
<dbReference type="Gene3D" id="3.40.50.1010">
    <property type="entry name" value="5'-nuclease"/>
    <property type="match status" value="1"/>
</dbReference>
<accession>A0A839XEJ0</accession>
<protein>
    <recommendedName>
        <fullName evidence="3">PIN domain-containing protein</fullName>
    </recommendedName>
</protein>
<gene>
    <name evidence="1" type="ORF">FB384_000604</name>
</gene>
<evidence type="ECO:0008006" key="3">
    <source>
        <dbReference type="Google" id="ProtNLM"/>
    </source>
</evidence>